<organism evidence="1 2">
    <name type="scientific">Dermacoccus abyssi</name>
    <dbReference type="NCBI Taxonomy" id="322596"/>
    <lineage>
        <taxon>Bacteria</taxon>
        <taxon>Bacillati</taxon>
        <taxon>Actinomycetota</taxon>
        <taxon>Actinomycetes</taxon>
        <taxon>Micrococcales</taxon>
        <taxon>Dermacoccaceae</taxon>
        <taxon>Dermacoccus</taxon>
    </lineage>
</organism>
<gene>
    <name evidence="1" type="ORF">D1832_03365</name>
</gene>
<evidence type="ECO:0000313" key="2">
    <source>
        <dbReference type="Proteomes" id="UP000285376"/>
    </source>
</evidence>
<dbReference type="RefSeq" id="WP_118912627.1">
    <property type="nucleotide sequence ID" value="NZ_CBCRVH010000006.1"/>
</dbReference>
<dbReference type="AlphaFoldDB" id="A0A417Z8U0"/>
<accession>A0A417Z8U0</accession>
<dbReference type="Pfam" id="PF11253">
    <property type="entry name" value="DUF3052"/>
    <property type="match status" value="1"/>
</dbReference>
<proteinExistence type="predicted"/>
<comment type="caution">
    <text evidence="1">The sequence shown here is derived from an EMBL/GenBank/DDBJ whole genome shotgun (WGS) entry which is preliminary data.</text>
</comment>
<dbReference type="InterPro" id="IPR021412">
    <property type="entry name" value="DUF3052"/>
</dbReference>
<name>A0A417Z8U0_9MICO</name>
<reference evidence="1 2" key="1">
    <citation type="submission" date="2018-08" db="EMBL/GenBank/DDBJ databases">
        <title>Whole genome sequence analysis of Dermacoccus abyssi bacteria isolated from Deep Mariana trench Micromonospora spp reveals genes involved in the environmental adaptation and production of secondary metabolites.</title>
        <authorList>
            <person name="Abdel-Mageed W.M."/>
            <person name="Lehri B."/>
            <person name="Nouioui I."/>
            <person name="Goodfellow I."/>
            <person name="Jaspars M."/>
            <person name="Karlyshev A."/>
        </authorList>
    </citation>
    <scope>NUCLEOTIDE SEQUENCE [LARGE SCALE GENOMIC DNA]</scope>
    <source>
        <strain evidence="1 2">MT1.1</strain>
    </source>
</reference>
<sequence length="139" mass="14831">MNQTAGAHPAAKIGFSADDVVMEIGWDDDVEESWRDAIAEIVGSELEDEDYDGSVDSVLLWFRDGDGDLTDDIVDSLATLEEKGFVLLIVPKVGSPENVDAADIQEAATTAGLKASSTFKVGEDWIGTKLVQGGTAKQR</sequence>
<dbReference type="EMBL" id="QWLM01000003">
    <property type="protein sequence ID" value="RHW47053.1"/>
    <property type="molecule type" value="Genomic_DNA"/>
</dbReference>
<dbReference type="Proteomes" id="UP000285376">
    <property type="component" value="Unassembled WGS sequence"/>
</dbReference>
<evidence type="ECO:0000313" key="1">
    <source>
        <dbReference type="EMBL" id="RHW47053.1"/>
    </source>
</evidence>
<protein>
    <submittedName>
        <fullName evidence="1">DUF3052 domain-containing protein</fullName>
    </submittedName>
</protein>